<comment type="caution">
    <text evidence="2">The sequence shown here is derived from an EMBL/GenBank/DDBJ whole genome shotgun (WGS) entry which is preliminary data.</text>
</comment>
<sequence>MSDEQRQEEDVAGLFRRFGGDARSYKEFAPIEGAERAAGSWPLVNGGTRPADAPEPSPVPAPTPAPAPAPVPASVTTPAAALFTSPPAAAPSHDPAPRELDALFARLAGATDPAVGNGPGLLSRWRKPT</sequence>
<feature type="region of interest" description="Disordered" evidence="1">
    <location>
        <begin position="78"/>
        <end position="97"/>
    </location>
</feature>
<feature type="compositionally biased region" description="Low complexity" evidence="1">
    <location>
        <begin position="78"/>
        <end position="93"/>
    </location>
</feature>
<dbReference type="Proteomes" id="UP000319212">
    <property type="component" value="Unassembled WGS sequence"/>
</dbReference>
<evidence type="ECO:0008006" key="4">
    <source>
        <dbReference type="Google" id="ProtNLM"/>
    </source>
</evidence>
<feature type="region of interest" description="Disordered" evidence="1">
    <location>
        <begin position="110"/>
        <end position="129"/>
    </location>
</feature>
<name>A0A502DMI3_9BURK</name>
<dbReference type="OrthoDB" id="8859854at2"/>
<evidence type="ECO:0000313" key="3">
    <source>
        <dbReference type="Proteomes" id="UP000319212"/>
    </source>
</evidence>
<evidence type="ECO:0000256" key="1">
    <source>
        <dbReference type="SAM" id="MobiDB-lite"/>
    </source>
</evidence>
<organism evidence="2 3">
    <name type="scientific">Variovorax guangxiensis</name>
    <dbReference type="NCBI Taxonomy" id="1775474"/>
    <lineage>
        <taxon>Bacteria</taxon>
        <taxon>Pseudomonadati</taxon>
        <taxon>Pseudomonadota</taxon>
        <taxon>Betaproteobacteria</taxon>
        <taxon>Burkholderiales</taxon>
        <taxon>Comamonadaceae</taxon>
        <taxon>Variovorax</taxon>
    </lineage>
</organism>
<accession>A0A502DMI3</accession>
<dbReference type="Pfam" id="PF10945">
    <property type="entry name" value="CBP_BcsR"/>
    <property type="match status" value="1"/>
</dbReference>
<dbReference type="AlphaFoldDB" id="A0A502DMI3"/>
<feature type="compositionally biased region" description="Pro residues" evidence="1">
    <location>
        <begin position="53"/>
        <end position="71"/>
    </location>
</feature>
<proteinExistence type="predicted"/>
<protein>
    <recommendedName>
        <fullName evidence="4">Cellulose biosynthesis protein BcsR</fullName>
    </recommendedName>
</protein>
<reference evidence="2 3" key="1">
    <citation type="journal article" date="2019" name="Environ. Microbiol.">
        <title>Species interactions and distinct microbial communities in high Arctic permafrost affected cryosols are associated with the CH4 and CO2 gas fluxes.</title>
        <authorList>
            <person name="Altshuler I."/>
            <person name="Hamel J."/>
            <person name="Turney S."/>
            <person name="Magnuson E."/>
            <person name="Levesque R."/>
            <person name="Greer C."/>
            <person name="Whyte L.G."/>
        </authorList>
    </citation>
    <scope>NUCLEOTIDE SEQUENCE [LARGE SCALE GENOMIC DNA]</scope>
    <source>
        <strain evidence="2 3">S06.C</strain>
    </source>
</reference>
<dbReference type="RefSeq" id="WP_140843419.1">
    <property type="nucleotide sequence ID" value="NZ_RCZI01000004.1"/>
</dbReference>
<dbReference type="EMBL" id="RCZI01000004">
    <property type="protein sequence ID" value="TPG25942.1"/>
    <property type="molecule type" value="Genomic_DNA"/>
</dbReference>
<dbReference type="InterPro" id="IPR024487">
    <property type="entry name" value="CBP_BcsR"/>
</dbReference>
<evidence type="ECO:0000313" key="2">
    <source>
        <dbReference type="EMBL" id="TPG25942.1"/>
    </source>
</evidence>
<gene>
    <name evidence="2" type="ORF">EAH82_16185</name>
</gene>
<feature type="region of interest" description="Disordered" evidence="1">
    <location>
        <begin position="36"/>
        <end position="73"/>
    </location>
</feature>